<feature type="domain" description="DUF306" evidence="1">
    <location>
        <begin position="204"/>
        <end position="314"/>
    </location>
</feature>
<gene>
    <name evidence="2" type="ORF">QQ91_0019300</name>
</gene>
<name>A0ABD4T8Q0_9CYAN</name>
<dbReference type="InterPro" id="IPR005184">
    <property type="entry name" value="DUF306_Meta_HslJ"/>
</dbReference>
<dbReference type="InterPro" id="IPR038670">
    <property type="entry name" value="HslJ-like_sf"/>
</dbReference>
<keyword evidence="3" id="KW-1185">Reference proteome</keyword>
<dbReference type="Pfam" id="PF03724">
    <property type="entry name" value="META"/>
    <property type="match status" value="2"/>
</dbReference>
<sequence length="443" mass="47897">MHQPSIRRSIALAASLGAVIVQGSLARVQSEPIWYNCLTREVFTPEKKAWCDRWQALQSATFIVPVGQETHPTYTTATLSYGRYKASHGSLFVELVNQKGWITFGDLTGNGRDDAAVILKVAHHALQSPAAIYLSTVLDVDGDLQVLTPIKLGDQDWGNGPLSIENQRLSIPVSTLTSGPNRQFKVQNFRMQEQSSGQMSAPASLETALWALTQYSNAAGEVVPVQATNEPPTIQFRAGQVRGVASCNRFFGTYTLEGRSLSLQLKGITKMACPGSVEAQEQAVLAALQQVRAYTMADGAMQLLDDSGNSVLTFTQVAAPPLINTPWQLMSYNNGQGAVVSAMSGVVVTAQFHDDGRLTGIAGCNHYMANYVSTENTLAIAPSVRTRKLCRQPDGVMEQESAYLKILETAETYRIEGERLILVNSAGATVAQLRAVDMNGTSP</sequence>
<protein>
    <submittedName>
        <fullName evidence="2">META domain-containing protein</fullName>
    </submittedName>
</protein>
<evidence type="ECO:0000313" key="3">
    <source>
        <dbReference type="Proteomes" id="UP000031561"/>
    </source>
</evidence>
<proteinExistence type="predicted"/>
<dbReference type="InterPro" id="IPR053147">
    <property type="entry name" value="Hsp_HslJ-like"/>
</dbReference>
<feature type="domain" description="DUF306" evidence="1">
    <location>
        <begin position="321"/>
        <end position="433"/>
    </location>
</feature>
<dbReference type="RefSeq" id="WP_166283402.1">
    <property type="nucleotide sequence ID" value="NZ_JTHE03000108.1"/>
</dbReference>
<geneLocation type="plasmid" evidence="2">
    <name>unnamed23</name>
</geneLocation>
<organism evidence="2 3">
    <name type="scientific">Lyngbya confervoides BDU141951</name>
    <dbReference type="NCBI Taxonomy" id="1574623"/>
    <lineage>
        <taxon>Bacteria</taxon>
        <taxon>Bacillati</taxon>
        <taxon>Cyanobacteriota</taxon>
        <taxon>Cyanophyceae</taxon>
        <taxon>Oscillatoriophycideae</taxon>
        <taxon>Oscillatoriales</taxon>
        <taxon>Microcoleaceae</taxon>
        <taxon>Lyngbya</taxon>
    </lineage>
</organism>
<dbReference type="PANTHER" id="PTHR35535">
    <property type="entry name" value="HEAT SHOCK PROTEIN HSLJ"/>
    <property type="match status" value="1"/>
</dbReference>
<dbReference type="EMBL" id="JTHE03000108">
    <property type="protein sequence ID" value="MCM1984971.1"/>
    <property type="molecule type" value="Genomic_DNA"/>
</dbReference>
<keyword evidence="2" id="KW-0614">Plasmid</keyword>
<dbReference type="Gene3D" id="2.40.128.270">
    <property type="match status" value="2"/>
</dbReference>
<evidence type="ECO:0000313" key="2">
    <source>
        <dbReference type="EMBL" id="MCM1984971.1"/>
    </source>
</evidence>
<evidence type="ECO:0000259" key="1">
    <source>
        <dbReference type="Pfam" id="PF03724"/>
    </source>
</evidence>
<dbReference type="AlphaFoldDB" id="A0ABD4T8Q0"/>
<reference evidence="2 3" key="1">
    <citation type="journal article" date="2015" name="Genome Announc.">
        <title>Draft Genome Sequence of Filamentous Marine Cyanobacterium Lyngbya confervoides Strain BDU141951.</title>
        <authorList>
            <person name="Chandrababunaidu M.M."/>
            <person name="Sen D."/>
            <person name="Tripathy S."/>
        </authorList>
    </citation>
    <scope>NUCLEOTIDE SEQUENCE [LARGE SCALE GENOMIC DNA]</scope>
    <source>
        <strain evidence="2 3">BDU141951</strain>
    </source>
</reference>
<dbReference type="PANTHER" id="PTHR35535:SF1">
    <property type="entry name" value="HEAT SHOCK PROTEIN HSLJ"/>
    <property type="match status" value="1"/>
</dbReference>
<accession>A0ABD4T8Q0</accession>
<dbReference type="Proteomes" id="UP000031561">
    <property type="component" value="Unassembled WGS sequence"/>
</dbReference>
<comment type="caution">
    <text evidence="2">The sequence shown here is derived from an EMBL/GenBank/DDBJ whole genome shotgun (WGS) entry which is preliminary data.</text>
</comment>